<dbReference type="Proteomes" id="UP000277204">
    <property type="component" value="Unassembled WGS sequence"/>
</dbReference>
<proteinExistence type="predicted"/>
<dbReference type="AlphaFoldDB" id="A0A183LG21"/>
<evidence type="ECO:0000313" key="1">
    <source>
        <dbReference type="EMBL" id="VDO55898.1"/>
    </source>
</evidence>
<evidence type="ECO:0000313" key="2">
    <source>
        <dbReference type="Proteomes" id="UP000277204"/>
    </source>
</evidence>
<gene>
    <name evidence="1" type="ORF">SMRZ_LOCUS2746</name>
</gene>
<sequence length="177" mass="20598">MSSVKSRVATLLSDSVKSRKTDLTSAESNCEMLLQELESREAYLQDLKNSLFKRVEVAEYQMNKLISLRNEETEEAQKASKILRSSIAKLRERFIIDKKELENKICSIQDTYEGRITELNNILRQSEKNRENLFAKFKTSEFTIQVGLDLDILSFKIHPCIKFLDVLVKTRSWLMIV</sequence>
<reference evidence="1 2" key="1">
    <citation type="submission" date="2018-11" db="EMBL/GenBank/DDBJ databases">
        <authorList>
            <consortium name="Pathogen Informatics"/>
        </authorList>
    </citation>
    <scope>NUCLEOTIDE SEQUENCE [LARGE SCALE GENOMIC DNA]</scope>
    <source>
        <strain evidence="1 2">Zambia</strain>
    </source>
</reference>
<organism evidence="1 2">
    <name type="scientific">Schistosoma margrebowiei</name>
    <dbReference type="NCBI Taxonomy" id="48269"/>
    <lineage>
        <taxon>Eukaryota</taxon>
        <taxon>Metazoa</taxon>
        <taxon>Spiralia</taxon>
        <taxon>Lophotrochozoa</taxon>
        <taxon>Platyhelminthes</taxon>
        <taxon>Trematoda</taxon>
        <taxon>Digenea</taxon>
        <taxon>Strigeidida</taxon>
        <taxon>Schistosomatoidea</taxon>
        <taxon>Schistosomatidae</taxon>
        <taxon>Schistosoma</taxon>
    </lineage>
</organism>
<protein>
    <submittedName>
        <fullName evidence="1">Uncharacterized protein</fullName>
    </submittedName>
</protein>
<dbReference type="EMBL" id="UZAI01000726">
    <property type="protein sequence ID" value="VDO55898.1"/>
    <property type="molecule type" value="Genomic_DNA"/>
</dbReference>
<name>A0A183LG21_9TREM</name>
<dbReference type="STRING" id="48269.A0A183LG21"/>
<accession>A0A183LG21</accession>
<keyword evidence="2" id="KW-1185">Reference proteome</keyword>